<keyword evidence="2" id="KW-1185">Reference proteome</keyword>
<evidence type="ECO:0000313" key="1">
    <source>
        <dbReference type="EMBL" id="QVK22419.1"/>
    </source>
</evidence>
<sequence>MVGKIYDNEVTQHGCPQYFPMAKKRLMISKSLLIVLLSTAVTYCSNWQKYKDFTAMTLSIPSLLSSLSSAGKAIKSITDWWKKSRGDTRALLGELKDNLIYLEMVGRDGVPLAAVIDQLSLKEYQRLRKEGFDFNQLKREIIIADPSLTGTDLQFWAGKDTAALLESICSKINELKLRYPLQKDDGRQRWGVRVNNIRKKIWLLLKHTRD</sequence>
<reference evidence="1 2" key="1">
    <citation type="journal article" date="2012" name="Int. J. Syst. Evol. Microbiol.">
        <title>Shewanella dokdonensis sp. nov., isolated from seawater.</title>
        <authorList>
            <person name="Sung H.R."/>
            <person name="Yoon J.H."/>
            <person name="Ghim S.Y."/>
        </authorList>
    </citation>
    <scope>NUCLEOTIDE SEQUENCE [LARGE SCALE GENOMIC DNA]</scope>
    <source>
        <strain evidence="1 2">DSM 23626</strain>
    </source>
</reference>
<organism evidence="1 2">
    <name type="scientific">Shewanella dokdonensis</name>
    <dbReference type="NCBI Taxonomy" id="712036"/>
    <lineage>
        <taxon>Bacteria</taxon>
        <taxon>Pseudomonadati</taxon>
        <taxon>Pseudomonadota</taxon>
        <taxon>Gammaproteobacteria</taxon>
        <taxon>Alteromonadales</taxon>
        <taxon>Shewanellaceae</taxon>
        <taxon>Shewanella</taxon>
    </lineage>
</organism>
<protein>
    <submittedName>
        <fullName evidence="1">Uncharacterized protein</fullName>
    </submittedName>
</protein>
<dbReference type="RefSeq" id="WP_213681073.1">
    <property type="nucleotide sequence ID" value="NZ_CP074572.1"/>
</dbReference>
<gene>
    <name evidence="1" type="ORF">KHX94_13685</name>
</gene>
<evidence type="ECO:0000313" key="2">
    <source>
        <dbReference type="Proteomes" id="UP000676428"/>
    </source>
</evidence>
<proteinExistence type="predicted"/>
<dbReference type="Proteomes" id="UP000676428">
    <property type="component" value="Chromosome"/>
</dbReference>
<name>A0ABX8DCC9_9GAMM</name>
<dbReference type="EMBL" id="CP074572">
    <property type="protein sequence ID" value="QVK22419.1"/>
    <property type="molecule type" value="Genomic_DNA"/>
</dbReference>
<accession>A0ABX8DCC9</accession>